<sequence length="177" mass="20153">MGNPRASVKRKAGSRCWEGTPAWLRRECNISSYDPTEDEPTSRQYPRQTLNWPRNWQCPEPRQPMSRIVVTKGTSRARQLLAFLPLSRLVFCVGSMTNRRNTCRFATFDRHMAPCRMISYQKNAHITGAALAREGLVDWGCISTPTFTDFSVLDRKEAHPGCGPSEIHTSLQRAKQV</sequence>
<gene>
    <name evidence="1" type="ORF">P168DRAFT_8001</name>
</gene>
<evidence type="ECO:0000313" key="1">
    <source>
        <dbReference type="EMBL" id="PKY08079.1"/>
    </source>
</evidence>
<organism evidence="1 2">
    <name type="scientific">Aspergillus campestris (strain IBT 28561)</name>
    <dbReference type="NCBI Taxonomy" id="1392248"/>
    <lineage>
        <taxon>Eukaryota</taxon>
        <taxon>Fungi</taxon>
        <taxon>Dikarya</taxon>
        <taxon>Ascomycota</taxon>
        <taxon>Pezizomycotina</taxon>
        <taxon>Eurotiomycetes</taxon>
        <taxon>Eurotiomycetidae</taxon>
        <taxon>Eurotiales</taxon>
        <taxon>Aspergillaceae</taxon>
        <taxon>Aspergillus</taxon>
        <taxon>Aspergillus subgen. Circumdati</taxon>
    </lineage>
</organism>
<reference evidence="1" key="1">
    <citation type="submission" date="2016-12" db="EMBL/GenBank/DDBJ databases">
        <title>The genomes of Aspergillus section Nigri reveals drivers in fungal speciation.</title>
        <authorList>
            <consortium name="DOE Joint Genome Institute"/>
            <person name="Vesth T.C."/>
            <person name="Nybo J."/>
            <person name="Theobald S."/>
            <person name="Brandl J."/>
            <person name="Frisvad J.C."/>
            <person name="Nielsen K.F."/>
            <person name="Lyhne E.K."/>
            <person name="Kogle M.E."/>
            <person name="Kuo A."/>
            <person name="Riley R."/>
            <person name="Clum A."/>
            <person name="Nolan M."/>
            <person name="Lipzen A."/>
            <person name="Salamov A."/>
            <person name="Henrissat B."/>
            <person name="Wiebenga A."/>
            <person name="De vries R.P."/>
            <person name="Grigoriev I.V."/>
            <person name="Mortensen U.H."/>
            <person name="Andersen M.R."/>
            <person name="Baker S.E."/>
        </authorList>
    </citation>
    <scope>NUCLEOTIDE SEQUENCE</scope>
    <source>
        <strain evidence="1">IBT 28561</strain>
    </source>
</reference>
<accession>A0A2I1DDW3</accession>
<dbReference type="GeneID" id="36549683"/>
<dbReference type="AlphaFoldDB" id="A0A2I1DDW3"/>
<comment type="caution">
    <text evidence="1">The sequence shown here is derived from an EMBL/GenBank/DDBJ whole genome shotgun (WGS) entry which is preliminary data.</text>
</comment>
<dbReference type="VEuPathDB" id="FungiDB:P168DRAFT_8001"/>
<dbReference type="OrthoDB" id="10355165at2759"/>
<proteinExistence type="predicted"/>
<dbReference type="RefSeq" id="XP_024696673.1">
    <property type="nucleotide sequence ID" value="XM_024842154.1"/>
</dbReference>
<dbReference type="EMBL" id="MSFM01000001">
    <property type="protein sequence ID" value="PKY08079.1"/>
    <property type="molecule type" value="Genomic_DNA"/>
</dbReference>
<evidence type="ECO:0000313" key="2">
    <source>
        <dbReference type="Proteomes" id="UP000234254"/>
    </source>
</evidence>
<protein>
    <submittedName>
        <fullName evidence="1">Uncharacterized protein</fullName>
    </submittedName>
</protein>
<name>A0A2I1DDW3_ASPC2</name>
<keyword evidence="2" id="KW-1185">Reference proteome</keyword>
<dbReference type="Proteomes" id="UP000234254">
    <property type="component" value="Unassembled WGS sequence"/>
</dbReference>